<dbReference type="Pfam" id="PF08308">
    <property type="entry name" value="PEGA"/>
    <property type="match status" value="1"/>
</dbReference>
<feature type="domain" description="Outer membrane protein beta-barrel" evidence="3">
    <location>
        <begin position="444"/>
        <end position="541"/>
    </location>
</feature>
<dbReference type="AlphaFoldDB" id="A0A3R6FJC6"/>
<keyword evidence="1" id="KW-0732">Signal</keyword>
<feature type="domain" description="PEGA" evidence="2">
    <location>
        <begin position="150"/>
        <end position="191"/>
    </location>
</feature>
<evidence type="ECO:0000256" key="1">
    <source>
        <dbReference type="SAM" id="SignalP"/>
    </source>
</evidence>
<comment type="caution">
    <text evidence="4">The sequence shown here is derived from an EMBL/GenBank/DDBJ whole genome shotgun (WGS) entry which is preliminary data.</text>
</comment>
<keyword evidence="5" id="KW-1185">Reference proteome</keyword>
<proteinExistence type="predicted"/>
<evidence type="ECO:0000313" key="4">
    <source>
        <dbReference type="EMBL" id="RHK49916.1"/>
    </source>
</evidence>
<accession>A0A3R6FJC6</accession>
<dbReference type="InterPro" id="IPR013229">
    <property type="entry name" value="PEGA"/>
</dbReference>
<organism evidence="4 5">
    <name type="scientific">Leyella stercorea</name>
    <dbReference type="NCBI Taxonomy" id="363265"/>
    <lineage>
        <taxon>Bacteria</taxon>
        <taxon>Pseudomonadati</taxon>
        <taxon>Bacteroidota</taxon>
        <taxon>Bacteroidia</taxon>
        <taxon>Bacteroidales</taxon>
        <taxon>Prevotellaceae</taxon>
        <taxon>Leyella</taxon>
    </lineage>
</organism>
<evidence type="ECO:0000313" key="5">
    <source>
        <dbReference type="Proteomes" id="UP000286598"/>
    </source>
</evidence>
<feature type="signal peptide" evidence="1">
    <location>
        <begin position="1"/>
        <end position="22"/>
    </location>
</feature>
<protein>
    <submittedName>
        <fullName evidence="4">PEGA domain-containing protein</fullName>
    </submittedName>
</protein>
<sequence>MIKRLFLFVLVCVMHTAMYAQTDTQSKAQMVFSNDFHDASGQLGNLTAHFITEKTWTDMNGEIGAIVRIKVTGMSVSEMSKLKVIGSANASVHDTQFLENEQEWIVPLSKGTNMWLEMSHPTYGKSTRLSLPKLKEKGMYDVTLVNNRTTTIVVHSLPDGADVYLDGNHHGKTPCEISEQRFGKHDLKLMYGSKTKEVKIDVEEGHTFFDDFDFRERRNINIISSEDNTTIYIDNQLIGQAPIHNYEVLVGPHTFKAIRTGSKGYNDTQIDEQTIDISSQTEIKLYPIKKGNVQVLTRYAGKPVYAELVVDNKDKYTSEPSYKVNLPYGTHSFRVSYNGKSKEKFINVNKPEQTQVFKLSAKNDVVWPWQREYDIAPVGFSLAYVYKQLVTTGEGQKLKESGVWPDGKGKTLKGMQAGLHFQPCFKFGLGLYTGLFYELYVSTSKKYDYDMFIEHCAYVPVHLYYRIPFGRKVALSVHGGLGFNYVIHGAFSAKDEDIEDYTDFYEEDGFPKKFNMAMEVGAGLRLGAFQLNFQYGKGLNDHKSYSSQGDYKTIQNKYTFGVSYMFSAE</sequence>
<reference evidence="4 5" key="1">
    <citation type="submission" date="2018-08" db="EMBL/GenBank/DDBJ databases">
        <title>A genome reference for cultivated species of the human gut microbiota.</title>
        <authorList>
            <person name="Zou Y."/>
            <person name="Xue W."/>
            <person name="Luo G."/>
        </authorList>
    </citation>
    <scope>NUCLEOTIDE SEQUENCE [LARGE SCALE GENOMIC DNA]</scope>
    <source>
        <strain evidence="4 5">AF42-9</strain>
    </source>
</reference>
<dbReference type="EMBL" id="QRNO01000037">
    <property type="protein sequence ID" value="RHK49916.1"/>
    <property type="molecule type" value="Genomic_DNA"/>
</dbReference>
<gene>
    <name evidence="4" type="ORF">DW060_08170</name>
</gene>
<dbReference type="PANTHER" id="PTHR36194:SF1">
    <property type="entry name" value="S-LAYER-LIKE PROTEIN"/>
    <property type="match status" value="1"/>
</dbReference>
<evidence type="ECO:0000259" key="3">
    <source>
        <dbReference type="Pfam" id="PF13568"/>
    </source>
</evidence>
<dbReference type="Pfam" id="PF13568">
    <property type="entry name" value="OMP_b-brl_2"/>
    <property type="match status" value="1"/>
</dbReference>
<feature type="chain" id="PRO_5018768599" evidence="1">
    <location>
        <begin position="23"/>
        <end position="569"/>
    </location>
</feature>
<evidence type="ECO:0000259" key="2">
    <source>
        <dbReference type="Pfam" id="PF08308"/>
    </source>
</evidence>
<dbReference type="PANTHER" id="PTHR36194">
    <property type="entry name" value="S-LAYER-LIKE PROTEIN"/>
    <property type="match status" value="1"/>
</dbReference>
<name>A0A3R6FJC6_9BACT</name>
<dbReference type="OrthoDB" id="1091668at2"/>
<dbReference type="Proteomes" id="UP000286598">
    <property type="component" value="Unassembled WGS sequence"/>
</dbReference>
<dbReference type="InterPro" id="IPR025665">
    <property type="entry name" value="Beta-barrel_OMP_2"/>
</dbReference>